<keyword evidence="2" id="KW-0812">Transmembrane</keyword>
<keyword evidence="2" id="KW-1133">Transmembrane helix</keyword>
<sequence length="745" mass="81896">MPAMEWGPAIEAVAVFLIIIGGEILLRLSLAQIWRRDLKAFRLRLPADIKLEDVSRTLAILAGSTRKRPIVFEVMATSRGITHHILLPSALTAQVTTTLTTTLPGIRVEADPDYLKSRPGIRLAREVRCTRAWRPLAIERSPAAIAGMLSVLYPLHAKEVVRIQWTFKATYHRRLKGDSPAEMIRDFGEKQSMPLLDACGRIAVSAASKQRAGRLMSAVFAGLSVLNAPGVALVRRWLPSARVAASVYMRSLPLLGAWPCLLNASEASAMVAFPLAEMTIPGLATGSARQLPIPSEMSRTGLVVAESNYPGMVGRPLVLAADDRLRHMTVQGPTGVGKSELLAGMALQDIEAGYGVAVIDPKSDLVADILARIPEHRLDDVILMDPSATDSPVGFNVLRAPRDELARELAVDRAVHIFANLWRTSWGPRTADVLRNSLLTLISSTAPDGTAFTLAELPELLLNSEFRRTVLARALLNPAVLQFWDIYGRMSEGERMLVIGPTLNKIRSFTTRTTLRLMLGQSEGVDISQVFRANKILLVPLSKGTIGPDAAHLLGALLVAYIWQECLNRTAIPKEARKPVFAYLDEFQDIVKFGSGSELADMLAQARGLGLGLILAHQYLDQLPVEIASAVLGTARTQLVFQLEFTDAQKAAQRFSPFSRNDLAGLDSYEIAMRPCIRSHTHSPVTGKTLKLPDPLHDPREVATRSLHQFGINRKEVEKARVRRIEPLKKTPRGNQRKWQSEDTE</sequence>
<protein>
    <submittedName>
        <fullName evidence="3">Type IV secretory system conjugative DNA transfer family protein</fullName>
    </submittedName>
</protein>
<organism evidence="3 4">
    <name type="scientific">Nonomuraea typhae</name>
    <dbReference type="NCBI Taxonomy" id="2603600"/>
    <lineage>
        <taxon>Bacteria</taxon>
        <taxon>Bacillati</taxon>
        <taxon>Actinomycetota</taxon>
        <taxon>Actinomycetes</taxon>
        <taxon>Streptosporangiales</taxon>
        <taxon>Streptosporangiaceae</taxon>
        <taxon>Nonomuraea</taxon>
    </lineage>
</organism>
<evidence type="ECO:0000256" key="2">
    <source>
        <dbReference type="SAM" id="Phobius"/>
    </source>
</evidence>
<dbReference type="Proteomes" id="UP001612741">
    <property type="component" value="Unassembled WGS sequence"/>
</dbReference>
<keyword evidence="2" id="KW-0472">Membrane</keyword>
<dbReference type="PANTHER" id="PTHR30121:SF6">
    <property type="entry name" value="SLR6007 PROTEIN"/>
    <property type="match status" value="1"/>
</dbReference>
<feature type="transmembrane region" description="Helical" evidence="2">
    <location>
        <begin position="12"/>
        <end position="34"/>
    </location>
</feature>
<dbReference type="EMBL" id="JBITGY010000001">
    <property type="protein sequence ID" value="MFI6496183.1"/>
    <property type="molecule type" value="Genomic_DNA"/>
</dbReference>
<dbReference type="CDD" id="cd01120">
    <property type="entry name" value="RecA-like_superfamily"/>
    <property type="match status" value="1"/>
</dbReference>
<feature type="region of interest" description="Disordered" evidence="1">
    <location>
        <begin position="725"/>
        <end position="745"/>
    </location>
</feature>
<dbReference type="RefSeq" id="WP_397078149.1">
    <property type="nucleotide sequence ID" value="NZ_JBITGY010000001.1"/>
</dbReference>
<dbReference type="PANTHER" id="PTHR30121">
    <property type="entry name" value="UNCHARACTERIZED PROTEIN YJGR-RELATED"/>
    <property type="match status" value="1"/>
</dbReference>
<gene>
    <name evidence="3" type="ORF">ACIBG2_02310</name>
</gene>
<dbReference type="SUPFAM" id="SSF52540">
    <property type="entry name" value="P-loop containing nucleoside triphosphate hydrolases"/>
    <property type="match status" value="1"/>
</dbReference>
<keyword evidence="4" id="KW-1185">Reference proteome</keyword>
<reference evidence="3 4" key="1">
    <citation type="submission" date="2024-10" db="EMBL/GenBank/DDBJ databases">
        <title>The Natural Products Discovery Center: Release of the First 8490 Sequenced Strains for Exploring Actinobacteria Biosynthetic Diversity.</title>
        <authorList>
            <person name="Kalkreuter E."/>
            <person name="Kautsar S.A."/>
            <person name="Yang D."/>
            <person name="Bader C.D."/>
            <person name="Teijaro C.N."/>
            <person name="Fluegel L."/>
            <person name="Davis C.M."/>
            <person name="Simpson J.R."/>
            <person name="Lauterbach L."/>
            <person name="Steele A.D."/>
            <person name="Gui C."/>
            <person name="Meng S."/>
            <person name="Li G."/>
            <person name="Viehrig K."/>
            <person name="Ye F."/>
            <person name="Su P."/>
            <person name="Kiefer A.F."/>
            <person name="Nichols A."/>
            <person name="Cepeda A.J."/>
            <person name="Yan W."/>
            <person name="Fan B."/>
            <person name="Jiang Y."/>
            <person name="Adhikari A."/>
            <person name="Zheng C.-J."/>
            <person name="Schuster L."/>
            <person name="Cowan T.M."/>
            <person name="Smanski M.J."/>
            <person name="Chevrette M.G."/>
            <person name="De Carvalho L.P.S."/>
            <person name="Shen B."/>
        </authorList>
    </citation>
    <scope>NUCLEOTIDE SEQUENCE [LARGE SCALE GENOMIC DNA]</scope>
    <source>
        <strain evidence="3 4">NPDC050545</strain>
    </source>
</reference>
<dbReference type="InterPro" id="IPR027417">
    <property type="entry name" value="P-loop_NTPase"/>
</dbReference>
<dbReference type="Gene3D" id="3.40.50.300">
    <property type="entry name" value="P-loop containing nucleotide triphosphate hydrolases"/>
    <property type="match status" value="2"/>
</dbReference>
<proteinExistence type="predicted"/>
<name>A0ABW7YK09_9ACTN</name>
<evidence type="ECO:0000313" key="3">
    <source>
        <dbReference type="EMBL" id="MFI6496183.1"/>
    </source>
</evidence>
<evidence type="ECO:0000256" key="1">
    <source>
        <dbReference type="SAM" id="MobiDB-lite"/>
    </source>
</evidence>
<dbReference type="InterPro" id="IPR051162">
    <property type="entry name" value="T4SS_component"/>
</dbReference>
<accession>A0ABW7YK09</accession>
<comment type="caution">
    <text evidence="3">The sequence shown here is derived from an EMBL/GenBank/DDBJ whole genome shotgun (WGS) entry which is preliminary data.</text>
</comment>
<evidence type="ECO:0000313" key="4">
    <source>
        <dbReference type="Proteomes" id="UP001612741"/>
    </source>
</evidence>